<keyword evidence="13" id="KW-0238">DNA-binding</keyword>
<comment type="subcellular location">
    <subcellularLocation>
        <location evidence="1">Host nucleus</location>
    </subcellularLocation>
    <subcellularLocation>
        <location evidence="2">Virion</location>
    </subcellularLocation>
</comment>
<evidence type="ECO:0000256" key="11">
    <source>
        <dbReference type="ARBA" id="ARBA00022844"/>
    </source>
</evidence>
<evidence type="ECO:0000256" key="3">
    <source>
        <dbReference type="ARBA" id="ARBA00010301"/>
    </source>
</evidence>
<keyword evidence="9" id="KW-1162">Viral penetration into host cytoplasm</keyword>
<evidence type="ECO:0000256" key="5">
    <source>
        <dbReference type="ARBA" id="ARBA00022524"/>
    </source>
</evidence>
<evidence type="ECO:0000256" key="10">
    <source>
        <dbReference type="ARBA" id="ARBA00022804"/>
    </source>
</evidence>
<protein>
    <submittedName>
        <fullName evidence="16">Capsid protein</fullName>
    </submittedName>
</protein>
<dbReference type="InterPro" id="IPR003383">
    <property type="entry name" value="Circovirus_capsid"/>
</dbReference>
<keyword evidence="17" id="KW-1185">Reference proteome</keyword>
<evidence type="ECO:0000313" key="16">
    <source>
        <dbReference type="EMBL" id="UUG66206.1"/>
    </source>
</evidence>
<dbReference type="GeneID" id="80544749"/>
<evidence type="ECO:0000313" key="17">
    <source>
        <dbReference type="Proteomes" id="UP001157004"/>
    </source>
</evidence>
<dbReference type="GO" id="GO:0043657">
    <property type="term" value="C:host cell"/>
    <property type="evidence" value="ECO:0007669"/>
    <property type="project" value="GOC"/>
</dbReference>
<keyword evidence="8" id="KW-0945">Host-virus interaction</keyword>
<evidence type="ECO:0000256" key="4">
    <source>
        <dbReference type="ARBA" id="ARBA00022431"/>
    </source>
</evidence>
<dbReference type="Pfam" id="PF02443">
    <property type="entry name" value="Circo_capsid"/>
    <property type="match status" value="1"/>
</dbReference>
<evidence type="ECO:0000256" key="1">
    <source>
        <dbReference type="ARBA" id="ARBA00004147"/>
    </source>
</evidence>
<comment type="similarity">
    <text evidence="3">Belongs to the circoviridae capsid protein family.</text>
</comment>
<reference evidence="16 17" key="1">
    <citation type="submission" date="2022-05" db="EMBL/GenBank/DDBJ databases">
        <authorList>
            <person name="Cerna G."/>
            <person name="Serieys L."/>
            <person name="Riley S."/>
            <person name="Newkirk E."/>
            <person name="Squires J."/>
            <person name="Richet C."/>
            <person name="Kraberger S."/>
            <person name="Varsani A."/>
        </authorList>
    </citation>
    <scope>NUCLEOTIDE SEQUENCE [LARGE SCALE GENOMIC DNA]</scope>
    <source>
        <strain evidence="16">LSF31_cyc880</strain>
    </source>
</reference>
<dbReference type="EMBL" id="ON596196">
    <property type="protein sequence ID" value="UUG66206.1"/>
    <property type="molecule type" value="Genomic_DNA"/>
</dbReference>
<keyword evidence="12" id="KW-1164">Virus endocytosis by host</keyword>
<keyword evidence="5" id="KW-1163">Viral penetration into host nucleus</keyword>
<evidence type="ECO:0000256" key="9">
    <source>
        <dbReference type="ARBA" id="ARBA00022595"/>
    </source>
</evidence>
<comment type="subunit">
    <text evidence="15">Homomultimer. Assembles in the nucleus, presumably in an immature form, then migrates to the cytoplasm once assembled as mature virion. Interacts with Rep; this interaction relocates Rep into the nucleus.</text>
</comment>
<name>A0AAX3BPK4_9CIRC</name>
<dbReference type="GO" id="GO:0039615">
    <property type="term" value="C:T=1 icosahedral viral capsid"/>
    <property type="evidence" value="ECO:0007669"/>
    <property type="project" value="UniProtKB-KW"/>
</dbReference>
<keyword evidence="10" id="KW-1161">Viral attachment to host cell</keyword>
<dbReference type="KEGG" id="vg:80544749"/>
<evidence type="ECO:0000256" key="13">
    <source>
        <dbReference type="ARBA" id="ARBA00023125"/>
    </source>
</evidence>
<dbReference type="Proteomes" id="UP001157004">
    <property type="component" value="Segment"/>
</dbReference>
<organism evidence="16 17">
    <name type="scientific">Calfel virus LSF31_cyc880</name>
    <dbReference type="NCBI Taxonomy" id="2951260"/>
    <lineage>
        <taxon>Viruses</taxon>
        <taxon>Monodnaviria</taxon>
        <taxon>Shotokuvirae</taxon>
        <taxon>Cressdnaviricota</taxon>
        <taxon>Arfiviricetes</taxon>
        <taxon>Cirlivirales</taxon>
        <taxon>Circoviridae</taxon>
        <taxon>Cyclovirus</taxon>
        <taxon>Cyclovirus moosa</taxon>
    </lineage>
</organism>
<evidence type="ECO:0000256" key="2">
    <source>
        <dbReference type="ARBA" id="ARBA00004328"/>
    </source>
</evidence>
<keyword evidence="14" id="KW-1160">Virus entry into host cell</keyword>
<dbReference type="RefSeq" id="YP_010805792.1">
    <property type="nucleotide sequence ID" value="NC_077208.1"/>
</dbReference>
<evidence type="ECO:0000256" key="12">
    <source>
        <dbReference type="ARBA" id="ARBA00022890"/>
    </source>
</evidence>
<evidence type="ECO:0000256" key="7">
    <source>
        <dbReference type="ARBA" id="ARBA00022562"/>
    </source>
</evidence>
<evidence type="ECO:0000256" key="6">
    <source>
        <dbReference type="ARBA" id="ARBA00022561"/>
    </source>
</evidence>
<dbReference type="GO" id="GO:0075509">
    <property type="term" value="P:endocytosis involved in viral entry into host cell"/>
    <property type="evidence" value="ECO:0007669"/>
    <property type="project" value="UniProtKB-KW"/>
</dbReference>
<evidence type="ECO:0000256" key="15">
    <source>
        <dbReference type="ARBA" id="ARBA00046863"/>
    </source>
</evidence>
<dbReference type="GO" id="GO:0019069">
    <property type="term" value="P:viral capsid assembly"/>
    <property type="evidence" value="ECO:0007669"/>
    <property type="project" value="InterPro"/>
</dbReference>
<dbReference type="GO" id="GO:0003677">
    <property type="term" value="F:DNA binding"/>
    <property type="evidence" value="ECO:0007669"/>
    <property type="project" value="UniProtKB-KW"/>
</dbReference>
<keyword evidence="11" id="KW-0946">Virion</keyword>
<dbReference type="GO" id="GO:0042025">
    <property type="term" value="C:host cell nucleus"/>
    <property type="evidence" value="ECO:0007669"/>
    <property type="project" value="UniProtKB-SubCell"/>
</dbReference>
<dbReference type="GO" id="GO:0019062">
    <property type="term" value="P:virion attachment to host cell"/>
    <property type="evidence" value="ECO:0007669"/>
    <property type="project" value="UniProtKB-KW"/>
</dbReference>
<sequence length="223" mass="25521">MAGYRRRGIVRRRRFRGRRRIFRRRRPLRRRGKGTFYCKFTKSTTLEVPITSTSDWSASFVPSDFLEYTNLAAAFESIQFLKAKVRVLPCQNISNNSTSVVPSYCMLPWHRDSPPGSALTFNQFVSSDHAKIYRMTERGKQMYVPNTLVLADGQSDKEGTKEGHQIVWKPVIERAIASGKLPRIYCGLVAFQGISTLPAGTKAYFDIITDVWVKCKNQNILMV</sequence>
<evidence type="ECO:0000256" key="8">
    <source>
        <dbReference type="ARBA" id="ARBA00022581"/>
    </source>
</evidence>
<keyword evidence="6" id="KW-0167">Capsid protein</keyword>
<dbReference type="GO" id="GO:0075732">
    <property type="term" value="P:viral penetration into host nucleus"/>
    <property type="evidence" value="ECO:0007669"/>
    <property type="project" value="UniProtKB-KW"/>
</dbReference>
<proteinExistence type="inferred from homology"/>
<accession>A0AAX3BPK4</accession>
<keyword evidence="7" id="KW-1048">Host nucleus</keyword>
<keyword evidence="4" id="KW-1140">T=1 icosahedral capsid protein</keyword>
<evidence type="ECO:0000256" key="14">
    <source>
        <dbReference type="ARBA" id="ARBA00023296"/>
    </source>
</evidence>